<comment type="caution">
    <text evidence="1">The sequence shown here is derived from an EMBL/GenBank/DDBJ whole genome shotgun (WGS) entry which is preliminary data.</text>
</comment>
<proteinExistence type="predicted"/>
<dbReference type="InterPro" id="IPR020139">
    <property type="entry name" value="DUF2642"/>
</dbReference>
<organism evidence="1 2">
    <name type="scientific">Gracilibacillus oryzae</name>
    <dbReference type="NCBI Taxonomy" id="1672701"/>
    <lineage>
        <taxon>Bacteria</taxon>
        <taxon>Bacillati</taxon>
        <taxon>Bacillota</taxon>
        <taxon>Bacilli</taxon>
        <taxon>Bacillales</taxon>
        <taxon>Bacillaceae</taxon>
        <taxon>Gracilibacillus</taxon>
    </lineage>
</organism>
<evidence type="ECO:0000313" key="2">
    <source>
        <dbReference type="Proteomes" id="UP000480246"/>
    </source>
</evidence>
<accession>A0A7C8KUT5</accession>
<evidence type="ECO:0000313" key="1">
    <source>
        <dbReference type="EMBL" id="KAB8134697.1"/>
    </source>
</evidence>
<gene>
    <name evidence="1" type="ORF">F9U64_11185</name>
</gene>
<dbReference type="OrthoDB" id="2614898at2"/>
<dbReference type="Pfam" id="PF10842">
    <property type="entry name" value="DUF2642"/>
    <property type="match status" value="1"/>
</dbReference>
<dbReference type="RefSeq" id="WP_153403392.1">
    <property type="nucleotide sequence ID" value="NZ_ML762430.1"/>
</dbReference>
<keyword evidence="2" id="KW-1185">Reference proteome</keyword>
<dbReference type="EMBL" id="WEID01000054">
    <property type="protein sequence ID" value="KAB8134697.1"/>
    <property type="molecule type" value="Genomic_DNA"/>
</dbReference>
<protein>
    <submittedName>
        <fullName evidence="1">DUF2642 domain-containing protein</fullName>
    </submittedName>
</protein>
<dbReference type="Proteomes" id="UP000480246">
    <property type="component" value="Unassembled WGS sequence"/>
</dbReference>
<dbReference type="AlphaFoldDB" id="A0A7C8KUT5"/>
<sequence length="115" mass="12884">MNGKFPPAEKQYAPLNPIVQPGYINQVSPQAAEIYPIPLVPQPNQYVTFIDPVFVDHLSRHKNQPITVTTIMDKVEGILTGIAVDHIQINISEDRAVHIRIAQIVSFEGKPITYK</sequence>
<reference evidence="1 2" key="1">
    <citation type="submission" date="2019-10" db="EMBL/GenBank/DDBJ databases">
        <title>Gracilibacillus sp. nov. isolated from rice seeds.</title>
        <authorList>
            <person name="He S."/>
        </authorList>
    </citation>
    <scope>NUCLEOTIDE SEQUENCE [LARGE SCALE GENOMIC DNA]</scope>
    <source>
        <strain evidence="1 2">TD8</strain>
    </source>
</reference>
<name>A0A7C8KUT5_9BACI</name>